<keyword evidence="3 6" id="KW-0238">DNA-binding</keyword>
<dbReference type="SUPFAM" id="SSF46785">
    <property type="entry name" value="Winged helix' DNA-binding domain"/>
    <property type="match status" value="1"/>
</dbReference>
<dbReference type="PANTHER" id="PTHR30126">
    <property type="entry name" value="HTH-TYPE TRANSCRIPTIONAL REGULATOR"/>
    <property type="match status" value="1"/>
</dbReference>
<sequence length="301" mass="33984">MHPNLLEQLHVFRTVVDCGSFSKGADRLNKTVSSVSYTISNLETHLRLTLFDRTSYRLKLTDPGESVYAESELLLRRVDRFRAHVGRISGGEKTELRLSVDHLFPRFVLMDALSQLAAWDTVPHVTLRLAEMDHAIEDLLNGRADIALHSIDIRLSYRDIDGAQVGSTENMLVAAPQHPLATRDRPFTMPELENHRQLVLALAETPKGKDNYQVHRTETWTLGDVETMIGLLKAGRGWAFMHRHFVAAELAAGRLVTLDCKDIRSWRLHRFGASWRVADPPSGSHGQFLDALRSSFRSSDV</sequence>
<evidence type="ECO:0000256" key="4">
    <source>
        <dbReference type="ARBA" id="ARBA00023163"/>
    </source>
</evidence>
<dbReference type="GO" id="GO:0003700">
    <property type="term" value="F:DNA-binding transcription factor activity"/>
    <property type="evidence" value="ECO:0007669"/>
    <property type="project" value="InterPro"/>
</dbReference>
<accession>A0A1I0TF67</accession>
<dbReference type="AlphaFoldDB" id="A0A1I0TF67"/>
<dbReference type="SUPFAM" id="SSF53850">
    <property type="entry name" value="Periplasmic binding protein-like II"/>
    <property type="match status" value="1"/>
</dbReference>
<evidence type="ECO:0000259" key="5">
    <source>
        <dbReference type="PROSITE" id="PS50931"/>
    </source>
</evidence>
<dbReference type="Gene3D" id="1.10.10.10">
    <property type="entry name" value="Winged helix-like DNA-binding domain superfamily/Winged helix DNA-binding domain"/>
    <property type="match status" value="1"/>
</dbReference>
<keyword evidence="4" id="KW-0804">Transcription</keyword>
<dbReference type="GO" id="GO:0000976">
    <property type="term" value="F:transcription cis-regulatory region binding"/>
    <property type="evidence" value="ECO:0007669"/>
    <property type="project" value="TreeGrafter"/>
</dbReference>
<dbReference type="Proteomes" id="UP000182312">
    <property type="component" value="Unassembled WGS sequence"/>
</dbReference>
<dbReference type="RefSeq" id="WP_052081651.1">
    <property type="nucleotide sequence ID" value="NZ_FOJO01000007.1"/>
</dbReference>
<evidence type="ECO:0000256" key="3">
    <source>
        <dbReference type="ARBA" id="ARBA00023125"/>
    </source>
</evidence>
<proteinExistence type="inferred from homology"/>
<feature type="domain" description="HTH lysR-type" evidence="5">
    <location>
        <begin position="4"/>
        <end position="61"/>
    </location>
</feature>
<dbReference type="OrthoDB" id="7506954at2"/>
<dbReference type="PANTHER" id="PTHR30126:SF91">
    <property type="entry name" value="LYSR FAMILY TRANSCRIPTIONAL REGULATOR"/>
    <property type="match status" value="1"/>
</dbReference>
<dbReference type="InterPro" id="IPR000847">
    <property type="entry name" value="LysR_HTH_N"/>
</dbReference>
<evidence type="ECO:0000256" key="1">
    <source>
        <dbReference type="ARBA" id="ARBA00009437"/>
    </source>
</evidence>
<dbReference type="Pfam" id="PF03466">
    <property type="entry name" value="LysR_substrate"/>
    <property type="match status" value="1"/>
</dbReference>
<dbReference type="InterPro" id="IPR036390">
    <property type="entry name" value="WH_DNA-bd_sf"/>
</dbReference>
<organism evidence="6 7">
    <name type="scientific">Paracoccus halophilus</name>
    <dbReference type="NCBI Taxonomy" id="376733"/>
    <lineage>
        <taxon>Bacteria</taxon>
        <taxon>Pseudomonadati</taxon>
        <taxon>Pseudomonadota</taxon>
        <taxon>Alphaproteobacteria</taxon>
        <taxon>Rhodobacterales</taxon>
        <taxon>Paracoccaceae</taxon>
        <taxon>Paracoccus</taxon>
    </lineage>
</organism>
<dbReference type="Pfam" id="PF00126">
    <property type="entry name" value="HTH_1"/>
    <property type="match status" value="1"/>
</dbReference>
<dbReference type="EMBL" id="FOJO01000007">
    <property type="protein sequence ID" value="SFA50424.1"/>
    <property type="molecule type" value="Genomic_DNA"/>
</dbReference>
<dbReference type="Gene3D" id="3.40.190.290">
    <property type="match status" value="1"/>
</dbReference>
<name>A0A1I0TF67_9RHOB</name>
<comment type="similarity">
    <text evidence="1">Belongs to the LysR transcriptional regulatory family.</text>
</comment>
<gene>
    <name evidence="6" type="ORF">SAMN04487972_107150</name>
</gene>
<dbReference type="InterPro" id="IPR005119">
    <property type="entry name" value="LysR_subst-bd"/>
</dbReference>
<dbReference type="PROSITE" id="PS50931">
    <property type="entry name" value="HTH_LYSR"/>
    <property type="match status" value="1"/>
</dbReference>
<protein>
    <submittedName>
        <fullName evidence="6">DNA-binding transcriptional regulator, LysR family</fullName>
    </submittedName>
</protein>
<keyword evidence="2" id="KW-0805">Transcription regulation</keyword>
<dbReference type="InterPro" id="IPR036388">
    <property type="entry name" value="WH-like_DNA-bd_sf"/>
</dbReference>
<reference evidence="6 7" key="1">
    <citation type="submission" date="2016-10" db="EMBL/GenBank/DDBJ databases">
        <authorList>
            <person name="de Groot N.N."/>
        </authorList>
    </citation>
    <scope>NUCLEOTIDE SEQUENCE [LARGE SCALE GENOMIC DNA]</scope>
    <source>
        <strain evidence="6 7">CGMCC 1.6117</strain>
    </source>
</reference>
<evidence type="ECO:0000313" key="7">
    <source>
        <dbReference type="Proteomes" id="UP000182312"/>
    </source>
</evidence>
<evidence type="ECO:0000256" key="2">
    <source>
        <dbReference type="ARBA" id="ARBA00023015"/>
    </source>
</evidence>
<evidence type="ECO:0000313" key="6">
    <source>
        <dbReference type="EMBL" id="SFA50424.1"/>
    </source>
</evidence>